<sequence>MAQQEVERVDTGEQVTGQSVTGQQVTAPQVTGQQVTAPQVTAQQVTAPQVTAQQVTAPQESEGLAPARRILITGASRGVGKELAIGLAAPGRTLILLATKLSNLDGTATECEIRGAQVITLGCDLAKESSIREMLRILLEEGAPDMVLNSAGVYGEEELPWDTSLEDFQRTIAINVEAPFQLAQTLVPIMLERGGGRILDLSATAASHDSADAVSYYTSKTALLRLAASLHLAGYQRGLRVLSLNPGAVKTDMTASMKRYRDRTEWVPLGESVAIAQAFAAGELDGLSGTQVRAGTDSLEKLRELSARGVSGRARRLRLTGWDA</sequence>
<dbReference type="CDD" id="cd05233">
    <property type="entry name" value="SDR_c"/>
    <property type="match status" value="1"/>
</dbReference>
<feature type="compositionally biased region" description="Basic and acidic residues" evidence="3">
    <location>
        <begin position="1"/>
        <end position="11"/>
    </location>
</feature>
<name>A0AAW9HBC3_9ACTO</name>
<dbReference type="InterPro" id="IPR036291">
    <property type="entry name" value="NAD(P)-bd_dom_sf"/>
</dbReference>
<evidence type="ECO:0000313" key="7">
    <source>
        <dbReference type="Proteomes" id="UP001288320"/>
    </source>
</evidence>
<dbReference type="Proteomes" id="UP001284901">
    <property type="component" value="Unassembled WGS sequence"/>
</dbReference>
<feature type="region of interest" description="Disordered" evidence="3">
    <location>
        <begin position="1"/>
        <end position="26"/>
    </location>
</feature>
<dbReference type="Proteomes" id="UP001288320">
    <property type="component" value="Unassembled WGS sequence"/>
</dbReference>
<gene>
    <name evidence="4" type="ORF">R6G74_03610</name>
    <name evidence="5" type="ORF">R6P33_00220</name>
</gene>
<proteinExistence type="inferred from homology"/>
<dbReference type="SUPFAM" id="SSF51735">
    <property type="entry name" value="NAD(P)-binding Rossmann-fold domains"/>
    <property type="match status" value="1"/>
</dbReference>
<dbReference type="InterPro" id="IPR002347">
    <property type="entry name" value="SDR_fam"/>
</dbReference>
<dbReference type="GO" id="GO:0016491">
    <property type="term" value="F:oxidoreductase activity"/>
    <property type="evidence" value="ECO:0007669"/>
    <property type="project" value="UniProtKB-KW"/>
</dbReference>
<keyword evidence="2" id="KW-0560">Oxidoreductase</keyword>
<evidence type="ECO:0000256" key="2">
    <source>
        <dbReference type="ARBA" id="ARBA00023002"/>
    </source>
</evidence>
<evidence type="ECO:0000313" key="6">
    <source>
        <dbReference type="Proteomes" id="UP001284901"/>
    </source>
</evidence>
<dbReference type="PRINTS" id="PR00081">
    <property type="entry name" value="GDHRDH"/>
</dbReference>
<dbReference type="PANTHER" id="PTHR42901:SF1">
    <property type="entry name" value="ALCOHOL DEHYDROGENASE"/>
    <property type="match status" value="1"/>
</dbReference>
<dbReference type="EMBL" id="JAWNFY010000001">
    <property type="protein sequence ID" value="MDY5145448.1"/>
    <property type="molecule type" value="Genomic_DNA"/>
</dbReference>
<organism evidence="4 7">
    <name type="scientific">Actinotignum timonense</name>
    <dbReference type="NCBI Taxonomy" id="1870995"/>
    <lineage>
        <taxon>Bacteria</taxon>
        <taxon>Bacillati</taxon>
        <taxon>Actinomycetota</taxon>
        <taxon>Actinomycetes</taxon>
        <taxon>Actinomycetales</taxon>
        <taxon>Actinomycetaceae</taxon>
        <taxon>Actinotignum</taxon>
    </lineage>
</organism>
<accession>A0AAW9HBC3</accession>
<dbReference type="Pfam" id="PF00106">
    <property type="entry name" value="adh_short"/>
    <property type="match status" value="1"/>
</dbReference>
<dbReference type="AlphaFoldDB" id="A0AAW9HBC3"/>
<feature type="compositionally biased region" description="Low complexity" evidence="3">
    <location>
        <begin position="12"/>
        <end position="26"/>
    </location>
</feature>
<evidence type="ECO:0000256" key="3">
    <source>
        <dbReference type="SAM" id="MobiDB-lite"/>
    </source>
</evidence>
<dbReference type="Gene3D" id="3.40.50.720">
    <property type="entry name" value="NAD(P)-binding Rossmann-like Domain"/>
    <property type="match status" value="1"/>
</dbReference>
<dbReference type="PANTHER" id="PTHR42901">
    <property type="entry name" value="ALCOHOL DEHYDROGENASE"/>
    <property type="match status" value="1"/>
</dbReference>
<keyword evidence="6" id="KW-1185">Reference proteome</keyword>
<dbReference type="EMBL" id="JAWNFV010000006">
    <property type="protein sequence ID" value="MDY5140400.1"/>
    <property type="molecule type" value="Genomic_DNA"/>
</dbReference>
<evidence type="ECO:0000313" key="5">
    <source>
        <dbReference type="EMBL" id="MDY5145448.1"/>
    </source>
</evidence>
<reference evidence="4 6" key="1">
    <citation type="submission" date="2023-10" db="EMBL/GenBank/DDBJ databases">
        <title>Whole Genome based description of the genera Actinobaculum and Actinotignum reveals a complex phylogenetic relationship within the species included in the genus Actinotignum.</title>
        <authorList>
            <person name="Jensen C.S."/>
            <person name="Dargis R."/>
            <person name="Kemp M."/>
            <person name="Christensen J.J."/>
        </authorList>
    </citation>
    <scope>NUCLEOTIDE SEQUENCE</scope>
    <source>
        <strain evidence="5 6">SLA_B089</strain>
        <strain evidence="4">SLA_B245</strain>
    </source>
</reference>
<comment type="similarity">
    <text evidence="1">Belongs to the short-chain dehydrogenases/reductases (SDR) family.</text>
</comment>
<comment type="caution">
    <text evidence="4">The sequence shown here is derived from an EMBL/GenBank/DDBJ whole genome shotgun (WGS) entry which is preliminary data.</text>
</comment>
<evidence type="ECO:0000313" key="4">
    <source>
        <dbReference type="EMBL" id="MDY5140400.1"/>
    </source>
</evidence>
<protein>
    <submittedName>
        <fullName evidence="4">SDR family NAD(P)-dependent oxidoreductase</fullName>
    </submittedName>
</protein>
<evidence type="ECO:0000256" key="1">
    <source>
        <dbReference type="ARBA" id="ARBA00006484"/>
    </source>
</evidence>
<dbReference type="RefSeq" id="WP_244899276.1">
    <property type="nucleotide sequence ID" value="NZ_CAUPFC010000002.1"/>
</dbReference>
<dbReference type="GeneID" id="92814123"/>